<keyword evidence="2" id="KW-0812">Transmembrane</keyword>
<feature type="region of interest" description="Disordered" evidence="1">
    <location>
        <begin position="99"/>
        <end position="133"/>
    </location>
</feature>
<reference evidence="3 4" key="1">
    <citation type="journal article" date="2013" name="Mol. Biol. Evol.">
        <title>Evolutionary and population genomics of the cavity causing bacteria Streptococcus mutans.</title>
        <authorList>
            <person name="Cornejo O.E."/>
            <person name="Lefebure T."/>
            <person name="Pavinski Bitar P.D."/>
            <person name="Lang P."/>
            <person name="Richards V.P."/>
            <person name="Eilertson K."/>
            <person name="Do T."/>
            <person name="Beighton D."/>
            <person name="Zeng L."/>
            <person name="Ahn S.J."/>
            <person name="Burne R.A."/>
            <person name="Siepel A."/>
            <person name="Bustamante C.D."/>
            <person name="Stanhope M.J."/>
        </authorList>
    </citation>
    <scope>NUCLEOTIDE SEQUENCE [LARGE SCALE GENOMIC DNA]</scope>
    <source>
        <strain evidence="3 4">SM6</strain>
    </source>
</reference>
<feature type="transmembrane region" description="Helical" evidence="2">
    <location>
        <begin position="72"/>
        <end position="93"/>
    </location>
</feature>
<evidence type="ECO:0000256" key="2">
    <source>
        <dbReference type="SAM" id="Phobius"/>
    </source>
</evidence>
<organism evidence="3 4">
    <name type="scientific">Streptococcus mutans SM6</name>
    <dbReference type="NCBI Taxonomy" id="857119"/>
    <lineage>
        <taxon>Bacteria</taxon>
        <taxon>Bacillati</taxon>
        <taxon>Bacillota</taxon>
        <taxon>Bacilli</taxon>
        <taxon>Lactobacillales</taxon>
        <taxon>Streptococcaceae</taxon>
        <taxon>Streptococcus</taxon>
    </lineage>
</organism>
<dbReference type="EMBL" id="AHSR01000004">
    <property type="protein sequence ID" value="EMC25550.1"/>
    <property type="molecule type" value="Genomic_DNA"/>
</dbReference>
<comment type="caution">
    <text evidence="3">The sequence shown here is derived from an EMBL/GenBank/DDBJ whole genome shotgun (WGS) entry which is preliminary data.</text>
</comment>
<keyword evidence="2" id="KW-1133">Transmembrane helix</keyword>
<dbReference type="RefSeq" id="WP_002278739.1">
    <property type="nucleotide sequence ID" value="NZ_AHSR01000004.1"/>
</dbReference>
<name>A0A829BKH3_STRMG</name>
<evidence type="ECO:0000313" key="3">
    <source>
        <dbReference type="EMBL" id="EMC25550.1"/>
    </source>
</evidence>
<dbReference type="Proteomes" id="UP000011676">
    <property type="component" value="Unassembled WGS sequence"/>
</dbReference>
<feature type="region of interest" description="Disordered" evidence="1">
    <location>
        <begin position="258"/>
        <end position="279"/>
    </location>
</feature>
<feature type="compositionally biased region" description="Low complexity" evidence="1">
    <location>
        <begin position="101"/>
        <end position="114"/>
    </location>
</feature>
<accession>A0A829BKH3</accession>
<feature type="compositionally biased region" description="Basic and acidic residues" evidence="1">
    <location>
        <begin position="116"/>
        <end position="130"/>
    </location>
</feature>
<dbReference type="AlphaFoldDB" id="A0A829BKH3"/>
<sequence>MANQDFTRKNKKPTTHDKQKRLAEEELEKRISRLQLAIKKEKDPKLKQEISLLLQQYETEHKNLLQKKRFRTYLIASVCIIGVIIAILFLMFLKDSSRPISNTSTSKRTTATSSLQKKDKTNKTKSDRSQSQKTRAVFPVKLRGTWYGYVDNLQKDIQMTFSKNGVIKTVIGSENYTSRIKNIERVGVNTYCYHFVKGTQPSGLVAGAQLGGVYVRYAYGVYIGDGYIKPLVWQTGVDSDFDYSQPLTNIGLDYQLQKGRPSSQKSSHGKSSDSQVDTKNLTTQQVEDWVIANYLENRKDSRFTKKDFTIESWKSDTDGLVYATIKENHQSDAMKQAGADPNTSPTVAHYRINANGELEKSSDGFNSWTVVSRTYYND</sequence>
<protein>
    <submittedName>
        <fullName evidence="3">Uncharacterized protein</fullName>
    </submittedName>
</protein>
<gene>
    <name evidence="3" type="ORF">SMU82_01025</name>
</gene>
<evidence type="ECO:0000256" key="1">
    <source>
        <dbReference type="SAM" id="MobiDB-lite"/>
    </source>
</evidence>
<feature type="region of interest" description="Disordered" evidence="1">
    <location>
        <begin position="1"/>
        <end position="22"/>
    </location>
</feature>
<proteinExistence type="predicted"/>
<evidence type="ECO:0000313" key="4">
    <source>
        <dbReference type="Proteomes" id="UP000011676"/>
    </source>
</evidence>
<keyword evidence="2" id="KW-0472">Membrane</keyword>